<dbReference type="Pfam" id="PF01041">
    <property type="entry name" value="DegT_DnrJ_EryC1"/>
    <property type="match status" value="1"/>
</dbReference>
<dbReference type="SUPFAM" id="SSF53383">
    <property type="entry name" value="PLP-dependent transferases"/>
    <property type="match status" value="1"/>
</dbReference>
<evidence type="ECO:0000313" key="8">
    <source>
        <dbReference type="Proteomes" id="UP000181942"/>
    </source>
</evidence>
<dbReference type="GO" id="GO:0008483">
    <property type="term" value="F:transaminase activity"/>
    <property type="evidence" value="ECO:0007669"/>
    <property type="project" value="UniProtKB-KW"/>
</dbReference>
<evidence type="ECO:0000256" key="1">
    <source>
        <dbReference type="ARBA" id="ARBA00001933"/>
    </source>
</evidence>
<name>A0A1I2RT62_9ACTN</name>
<dbReference type="Gene3D" id="3.90.1150.10">
    <property type="entry name" value="Aspartate Aminotransferase, domain 1"/>
    <property type="match status" value="1"/>
</dbReference>
<accession>A0A1I2RT62</accession>
<proteinExistence type="inferred from homology"/>
<dbReference type="RefSeq" id="WP_075031928.1">
    <property type="nucleotide sequence ID" value="NZ_FONR01000020.1"/>
</dbReference>
<dbReference type="Gene3D" id="3.40.640.10">
    <property type="entry name" value="Type I PLP-dependent aspartate aminotransferase-like (Major domain)"/>
    <property type="match status" value="1"/>
</dbReference>
<dbReference type="InterPro" id="IPR015424">
    <property type="entry name" value="PyrdxlP-dep_Trfase"/>
</dbReference>
<dbReference type="PANTHER" id="PTHR30244">
    <property type="entry name" value="TRANSAMINASE"/>
    <property type="match status" value="1"/>
</dbReference>
<organism evidence="7 8">
    <name type="scientific">Streptomyces mirabilis</name>
    <dbReference type="NCBI Taxonomy" id="68239"/>
    <lineage>
        <taxon>Bacteria</taxon>
        <taxon>Bacillati</taxon>
        <taxon>Actinomycetota</taxon>
        <taxon>Actinomycetes</taxon>
        <taxon>Kitasatosporales</taxon>
        <taxon>Streptomycetaceae</taxon>
        <taxon>Streptomyces</taxon>
    </lineage>
</organism>
<comment type="cofactor">
    <cofactor evidence="1">
        <name>pyridoxal 5'-phosphate</name>
        <dbReference type="ChEBI" id="CHEBI:597326"/>
    </cofactor>
</comment>
<evidence type="ECO:0000256" key="4">
    <source>
        <dbReference type="ARBA" id="ARBA00022898"/>
    </source>
</evidence>
<dbReference type="PIRSF" id="PIRSF000390">
    <property type="entry name" value="PLP_StrS"/>
    <property type="match status" value="1"/>
</dbReference>
<keyword evidence="3" id="KW-0808">Transferase</keyword>
<evidence type="ECO:0000313" key="7">
    <source>
        <dbReference type="EMBL" id="SFG43263.1"/>
    </source>
</evidence>
<keyword evidence="2" id="KW-0032">Aminotransferase</keyword>
<dbReference type="InterPro" id="IPR015421">
    <property type="entry name" value="PyrdxlP-dep_Trfase_major"/>
</dbReference>
<reference evidence="7 8" key="1">
    <citation type="submission" date="2016-10" db="EMBL/GenBank/DDBJ databases">
        <authorList>
            <person name="de Groot N.N."/>
        </authorList>
    </citation>
    <scope>NUCLEOTIDE SEQUENCE [LARGE SCALE GENOMIC DNA]</scope>
    <source>
        <strain evidence="7 8">OK461</strain>
    </source>
</reference>
<dbReference type="GO" id="GO:0030170">
    <property type="term" value="F:pyridoxal phosphate binding"/>
    <property type="evidence" value="ECO:0007669"/>
    <property type="project" value="TreeGrafter"/>
</dbReference>
<dbReference type="PANTHER" id="PTHR30244:SF34">
    <property type="entry name" value="DTDP-4-AMINO-4,6-DIDEOXYGALACTOSE TRANSAMINASE"/>
    <property type="match status" value="1"/>
</dbReference>
<keyword evidence="4 6" id="KW-0663">Pyridoxal phosphate</keyword>
<dbReference type="Proteomes" id="UP000181942">
    <property type="component" value="Unassembled WGS sequence"/>
</dbReference>
<dbReference type="InterPro" id="IPR015422">
    <property type="entry name" value="PyrdxlP-dep_Trfase_small"/>
</dbReference>
<dbReference type="AlphaFoldDB" id="A0A1I2RT62"/>
<dbReference type="GO" id="GO:0000271">
    <property type="term" value="P:polysaccharide biosynthetic process"/>
    <property type="evidence" value="ECO:0007669"/>
    <property type="project" value="TreeGrafter"/>
</dbReference>
<gene>
    <name evidence="7" type="ORF">SAMN02787118_120150</name>
</gene>
<dbReference type="InterPro" id="IPR000653">
    <property type="entry name" value="DegT/StrS_aminotransferase"/>
</dbReference>
<evidence type="ECO:0000256" key="6">
    <source>
        <dbReference type="RuleBase" id="RU004508"/>
    </source>
</evidence>
<dbReference type="EMBL" id="FONR01000020">
    <property type="protein sequence ID" value="SFG43263.1"/>
    <property type="molecule type" value="Genomic_DNA"/>
</dbReference>
<evidence type="ECO:0000256" key="5">
    <source>
        <dbReference type="ARBA" id="ARBA00038398"/>
    </source>
</evidence>
<evidence type="ECO:0000256" key="3">
    <source>
        <dbReference type="ARBA" id="ARBA00022679"/>
    </source>
</evidence>
<protein>
    <submittedName>
        <fullName evidence="7">CDP-6-deoxy-D-xylo-4-hexulose-3-dehydrase</fullName>
    </submittedName>
</protein>
<dbReference type="OrthoDB" id="5342089at2"/>
<sequence length="387" mass="43320">MIKLIKSSFYREAETKRALADFVLNQDVLSMSEQCRAFETAFAAKQERAYAVFVTNGSAANLLLIQALLNQARLQRGARVGFSALTWPTNVMPLIQLGLEPVAIDCELDTLNVSPRTFEAHISRCQALFLTNVVGFCDDLPELKHMCEERGVLLIEDNCEALGSKANRTLLGNFGVASTFSFFVGHHLSTIEGGMVCTDDKELYEHLVISRAHGWDRNLPTATQRRLRAEAGVDDFYARYTFHDLAFNFRPTEINGFIGNQQIRHWDEIVDARAANFDSFSAAMAGNDDFHQYDLAHMDSVSNFAMPVVCRSAELGEKYRAEFEAAGVEIRPVIAGDVPQQPFYRKYVQDTSEQPNARLVHTNGFYFGNNPEMTEEELTTLCGLLSG</sequence>
<evidence type="ECO:0000256" key="2">
    <source>
        <dbReference type="ARBA" id="ARBA00022576"/>
    </source>
</evidence>
<comment type="similarity">
    <text evidence="5">Belongs to the DegT/DnrJ/EryC1 family. L-glutamine:2-deoxy-scyllo-inosose/scyllo-inosose aminotransferase subfamily.</text>
</comment>